<dbReference type="Proteomes" id="UP000627838">
    <property type="component" value="Unassembled WGS sequence"/>
</dbReference>
<organism evidence="2 3">
    <name type="scientific">Actinomadura algeriensis</name>
    <dbReference type="NCBI Taxonomy" id="1679523"/>
    <lineage>
        <taxon>Bacteria</taxon>
        <taxon>Bacillati</taxon>
        <taxon>Actinomycetota</taxon>
        <taxon>Actinomycetes</taxon>
        <taxon>Streptosporangiales</taxon>
        <taxon>Thermomonosporaceae</taxon>
        <taxon>Actinomadura</taxon>
    </lineage>
</organism>
<dbReference type="Gene3D" id="3.30.530.20">
    <property type="match status" value="1"/>
</dbReference>
<proteinExistence type="predicted"/>
<gene>
    <name evidence="2" type="ORF">H4W34_000351</name>
</gene>
<dbReference type="InterPro" id="IPR005031">
    <property type="entry name" value="COQ10_START"/>
</dbReference>
<dbReference type="CDD" id="cd08860">
    <property type="entry name" value="TcmN_ARO-CYC_like"/>
    <property type="match status" value="1"/>
</dbReference>
<dbReference type="InterPro" id="IPR023393">
    <property type="entry name" value="START-like_dom_sf"/>
</dbReference>
<protein>
    <submittedName>
        <fullName evidence="2">Aromatase</fullName>
    </submittedName>
</protein>
<dbReference type="EMBL" id="JADBDZ010000001">
    <property type="protein sequence ID" value="MBE1530518.1"/>
    <property type="molecule type" value="Genomic_DNA"/>
</dbReference>
<evidence type="ECO:0000259" key="1">
    <source>
        <dbReference type="Pfam" id="PF03364"/>
    </source>
</evidence>
<evidence type="ECO:0000313" key="2">
    <source>
        <dbReference type="EMBL" id="MBE1530518.1"/>
    </source>
</evidence>
<comment type="caution">
    <text evidence="2">The sequence shown here is derived from an EMBL/GenBank/DDBJ whole genome shotgun (WGS) entry which is preliminary data.</text>
</comment>
<reference evidence="2 3" key="1">
    <citation type="submission" date="2020-10" db="EMBL/GenBank/DDBJ databases">
        <title>Sequencing the genomes of 1000 actinobacteria strains.</title>
        <authorList>
            <person name="Klenk H.-P."/>
        </authorList>
    </citation>
    <scope>NUCLEOTIDE SEQUENCE [LARGE SCALE GENOMIC DNA]</scope>
    <source>
        <strain evidence="2 3">DSM 46744</strain>
    </source>
</reference>
<sequence>MTADRTAGDWRTDNATVIDAPMELVWNMTNDVASWPELFDEYAATEILHRDGDTVRFRLTMHPDENGNAWSWVSERTADEAARTVRAHRVETGWFEYMNLLWEYREVPGGVELRWRQDFRMKPDSPVGLGAMTERINGNSPVQLKLIKDRVERAARAGAA</sequence>
<dbReference type="RefSeq" id="WP_192757515.1">
    <property type="nucleotide sequence ID" value="NZ_JADBDZ010000001.1"/>
</dbReference>
<accession>A0ABR9JJ19</accession>
<evidence type="ECO:0000313" key="3">
    <source>
        <dbReference type="Proteomes" id="UP000627838"/>
    </source>
</evidence>
<dbReference type="SUPFAM" id="SSF55961">
    <property type="entry name" value="Bet v1-like"/>
    <property type="match status" value="1"/>
</dbReference>
<feature type="domain" description="Coenzyme Q-binding protein COQ10 START" evidence="1">
    <location>
        <begin position="18"/>
        <end position="131"/>
    </location>
</feature>
<dbReference type="Pfam" id="PF03364">
    <property type="entry name" value="Polyketide_cyc"/>
    <property type="match status" value="1"/>
</dbReference>
<name>A0ABR9JJ19_9ACTN</name>
<keyword evidence="3" id="KW-1185">Reference proteome</keyword>